<dbReference type="Proteomes" id="UP000294413">
    <property type="component" value="Chromosome 1"/>
</dbReference>
<evidence type="ECO:0000313" key="15">
    <source>
        <dbReference type="Proteomes" id="UP000294413"/>
    </source>
</evidence>
<keyword evidence="6 11" id="KW-0547">Nucleotide-binding</keyword>
<sequence length="415" mass="49219">MKIYLVGGAIRDRLLGFPVHDRDWVVVGSTSEKMLKKRYLQVGKDFPVFIHPKTREEYALARTEKKSGFGYSGFLFDFSSKITLQEDLIRRDLTINAIAQDKKGNIIDLFNGQKDIKKRILRHVSSSFVEDPVRVLRVARFAATLSHLGFYIASETLTLMKLICQKKELLYLTPERIWKETYKGLCTRNPHVYFKILHRCNALFYLFPEINFFYRKTSFFDFHCNYVNILQLSLMELSRISKCTADVDIRFSYFLQFISYIYSVSEIDIKHYFFYKKPIFLIKSLCMRLKIPKETQKILIIVCGFHKFLQTIKIQNSTLIVDFFDIVDVWRKPDRLKKLMYLDFYDFTTYNIKNNSFVLGKLLISMFSVIKDISVQACIDTKLFRGIAIKHELYRLRVDSLNKWRKNNKNFKIFL</sequence>
<dbReference type="InterPro" id="IPR050124">
    <property type="entry name" value="tRNA_CCA-adding_enzyme"/>
</dbReference>
<protein>
    <recommendedName>
        <fullName evidence="11">CCA-adding enzyme</fullName>
        <ecNumber evidence="11">2.7.7.72</ecNumber>
    </recommendedName>
    <alternativeName>
        <fullName evidence="11">CCA tRNA nucleotidyltransferase</fullName>
    </alternativeName>
    <alternativeName>
        <fullName evidence="11">tRNA CCA-pyrophosphorylase</fullName>
    </alternativeName>
    <alternativeName>
        <fullName evidence="11">tRNA adenylyl-/cytidylyl- transferase</fullName>
    </alternativeName>
    <alternativeName>
        <fullName evidence="11">tRNA nucleotidyltransferase</fullName>
    </alternativeName>
    <alternativeName>
        <fullName evidence="11">tRNA-NT</fullName>
    </alternativeName>
</protein>
<evidence type="ECO:0000256" key="2">
    <source>
        <dbReference type="ARBA" id="ARBA00022679"/>
    </source>
</evidence>
<keyword evidence="7 11" id="KW-0692">RNA repair</keyword>
<evidence type="ECO:0000256" key="8">
    <source>
        <dbReference type="ARBA" id="ARBA00022840"/>
    </source>
</evidence>
<accession>A0A451DDY0</accession>
<feature type="binding site" evidence="11">
    <location>
        <position position="91"/>
    </location>
    <ligand>
        <name>ATP</name>
        <dbReference type="ChEBI" id="CHEBI:30616"/>
    </ligand>
</feature>
<dbReference type="Gene3D" id="3.30.460.10">
    <property type="entry name" value="Beta Polymerase, domain 2"/>
    <property type="match status" value="1"/>
</dbReference>
<gene>
    <name evidence="11 14" type="primary">cca</name>
    <name evidence="14" type="ORF">BUCISPPA3004_038</name>
</gene>
<evidence type="ECO:0000256" key="4">
    <source>
        <dbReference type="ARBA" id="ARBA00022695"/>
    </source>
</evidence>
<feature type="binding site" evidence="11">
    <location>
        <position position="8"/>
    </location>
    <ligand>
        <name>CTP</name>
        <dbReference type="ChEBI" id="CHEBI:37563"/>
    </ligand>
</feature>
<comment type="catalytic activity">
    <reaction evidence="11">
        <text>a tRNA with a 3' CCA end + 2 CTP + ATP = a tRNA with a 3' CCACCA end + 3 diphosphate</text>
        <dbReference type="Rhea" id="RHEA:76235"/>
        <dbReference type="Rhea" id="RHEA-COMP:10468"/>
        <dbReference type="Rhea" id="RHEA-COMP:18655"/>
        <dbReference type="ChEBI" id="CHEBI:30616"/>
        <dbReference type="ChEBI" id="CHEBI:33019"/>
        <dbReference type="ChEBI" id="CHEBI:37563"/>
        <dbReference type="ChEBI" id="CHEBI:83071"/>
        <dbReference type="ChEBI" id="CHEBI:195187"/>
    </reaction>
</comment>
<evidence type="ECO:0000256" key="7">
    <source>
        <dbReference type="ARBA" id="ARBA00022800"/>
    </source>
</evidence>
<keyword evidence="14" id="KW-0378">Hydrolase</keyword>
<dbReference type="Pfam" id="PF01743">
    <property type="entry name" value="PolyA_pol"/>
    <property type="match status" value="1"/>
</dbReference>
<dbReference type="PANTHER" id="PTHR47545">
    <property type="entry name" value="MULTIFUNCTIONAL CCA PROTEIN"/>
    <property type="match status" value="1"/>
</dbReference>
<evidence type="ECO:0000259" key="13">
    <source>
        <dbReference type="Pfam" id="PF12627"/>
    </source>
</evidence>
<dbReference type="Pfam" id="PF12627">
    <property type="entry name" value="PolyA_pol_RNAbd"/>
    <property type="match status" value="1"/>
</dbReference>
<dbReference type="InterPro" id="IPR032828">
    <property type="entry name" value="PolyA_RNA-bd"/>
</dbReference>
<feature type="binding site" evidence="11">
    <location>
        <position position="11"/>
    </location>
    <ligand>
        <name>ATP</name>
        <dbReference type="ChEBI" id="CHEBI:30616"/>
    </ligand>
</feature>
<feature type="domain" description="Poly A polymerase head" evidence="12">
    <location>
        <begin position="3"/>
        <end position="122"/>
    </location>
</feature>
<dbReference type="GO" id="GO:0016787">
    <property type="term" value="F:hydrolase activity"/>
    <property type="evidence" value="ECO:0007669"/>
    <property type="project" value="UniProtKB-KW"/>
</dbReference>
<comment type="similarity">
    <text evidence="11">Belongs to the tRNA nucleotidyltransferase/poly(A) polymerase family. Bacterial CCA-adding enzyme type 2 subfamily.</text>
</comment>
<organism evidence="14 15">
    <name type="scientific">Buchnera aphidicola</name>
    <name type="common">Cinara splendens</name>
    <dbReference type="NCBI Taxonomy" id="2518979"/>
    <lineage>
        <taxon>Bacteria</taxon>
        <taxon>Pseudomonadati</taxon>
        <taxon>Pseudomonadota</taxon>
        <taxon>Gammaproteobacteria</taxon>
        <taxon>Enterobacterales</taxon>
        <taxon>Erwiniaceae</taxon>
        <taxon>Buchnera</taxon>
    </lineage>
</organism>
<keyword evidence="4 11" id="KW-0548">Nucleotidyltransferase</keyword>
<dbReference type="SUPFAM" id="SSF81891">
    <property type="entry name" value="Poly A polymerase C-terminal region-like"/>
    <property type="match status" value="1"/>
</dbReference>
<dbReference type="PIRSF" id="PIRSF000813">
    <property type="entry name" value="CCA_bact"/>
    <property type="match status" value="1"/>
</dbReference>
<keyword evidence="10 11" id="KW-0694">RNA-binding</keyword>
<dbReference type="SUPFAM" id="SSF81301">
    <property type="entry name" value="Nucleotidyltransferase"/>
    <property type="match status" value="1"/>
</dbReference>
<dbReference type="InterPro" id="IPR002646">
    <property type="entry name" value="PolA_pol_head_dom"/>
</dbReference>
<keyword evidence="9 11" id="KW-0460">Magnesium</keyword>
<dbReference type="GO" id="GO:0000287">
    <property type="term" value="F:magnesium ion binding"/>
    <property type="evidence" value="ECO:0007669"/>
    <property type="project" value="UniProtKB-UniRule"/>
</dbReference>
<dbReference type="GO" id="GO:0004810">
    <property type="term" value="F:CCA tRNA nucleotidyltransferase activity"/>
    <property type="evidence" value="ECO:0007669"/>
    <property type="project" value="UniProtKB-UniRule"/>
</dbReference>
<keyword evidence="2 11" id="KW-0808">Transferase</keyword>
<name>A0A451DDY0_9GAMM</name>
<dbReference type="EMBL" id="LR217722">
    <property type="protein sequence ID" value="VFP84806.1"/>
    <property type="molecule type" value="Genomic_DNA"/>
</dbReference>
<evidence type="ECO:0000256" key="6">
    <source>
        <dbReference type="ARBA" id="ARBA00022741"/>
    </source>
</evidence>
<evidence type="ECO:0000256" key="3">
    <source>
        <dbReference type="ARBA" id="ARBA00022694"/>
    </source>
</evidence>
<evidence type="ECO:0000256" key="5">
    <source>
        <dbReference type="ARBA" id="ARBA00022723"/>
    </source>
</evidence>
<dbReference type="AlphaFoldDB" id="A0A451DDY0"/>
<dbReference type="InterPro" id="IPR043519">
    <property type="entry name" value="NT_sf"/>
</dbReference>
<feature type="binding site" evidence="11">
    <location>
        <position position="8"/>
    </location>
    <ligand>
        <name>ATP</name>
        <dbReference type="ChEBI" id="CHEBI:30616"/>
    </ligand>
</feature>
<feature type="binding site" evidence="11">
    <location>
        <position position="11"/>
    </location>
    <ligand>
        <name>CTP</name>
        <dbReference type="ChEBI" id="CHEBI:37563"/>
    </ligand>
</feature>
<evidence type="ECO:0000313" key="14">
    <source>
        <dbReference type="EMBL" id="VFP84806.1"/>
    </source>
</evidence>
<comment type="catalytic activity">
    <reaction evidence="11">
        <text>a tRNA precursor + 2 CTP + ATP = a tRNA with a 3' CCA end + 3 diphosphate</text>
        <dbReference type="Rhea" id="RHEA:14433"/>
        <dbReference type="Rhea" id="RHEA-COMP:10465"/>
        <dbReference type="Rhea" id="RHEA-COMP:10468"/>
        <dbReference type="ChEBI" id="CHEBI:30616"/>
        <dbReference type="ChEBI" id="CHEBI:33019"/>
        <dbReference type="ChEBI" id="CHEBI:37563"/>
        <dbReference type="ChEBI" id="CHEBI:74896"/>
        <dbReference type="ChEBI" id="CHEBI:83071"/>
        <dbReference type="EC" id="2.7.7.72"/>
    </reaction>
</comment>
<evidence type="ECO:0000259" key="12">
    <source>
        <dbReference type="Pfam" id="PF01743"/>
    </source>
</evidence>
<feature type="binding site" evidence="11">
    <location>
        <position position="140"/>
    </location>
    <ligand>
        <name>ATP</name>
        <dbReference type="ChEBI" id="CHEBI:30616"/>
    </ligand>
</feature>
<keyword evidence="5 11" id="KW-0479">Metal-binding</keyword>
<comment type="cofactor">
    <cofactor evidence="1 11">
        <name>Mg(2+)</name>
        <dbReference type="ChEBI" id="CHEBI:18420"/>
    </cofactor>
</comment>
<dbReference type="CDD" id="cd05398">
    <property type="entry name" value="NT_ClassII-CCAase"/>
    <property type="match status" value="1"/>
</dbReference>
<comment type="function">
    <text evidence="11">Catalyzes the addition and repair of the essential 3'-terminal CCA sequence in tRNAs without using a nucleic acid template. Adds these three nucleotides in the order of C, C, and A to the tRNA nucleotide-73, using CTP and ATP as substrates and producing inorganic pyrophosphate. tRNA 3'-terminal CCA addition is required both for tRNA processing and repair. Also involved in tRNA surveillance by mediating tandem CCA addition to generate a CCACCA at the 3' terminus of unstable tRNAs. While stable tRNAs receive only 3'-terminal CCA, unstable tRNAs are marked with CCACCA and rapidly degraded.</text>
</comment>
<dbReference type="RefSeq" id="WP_154048744.1">
    <property type="nucleotide sequence ID" value="NZ_LR217722.1"/>
</dbReference>
<feature type="binding site" evidence="11">
    <location>
        <position position="137"/>
    </location>
    <ligand>
        <name>CTP</name>
        <dbReference type="ChEBI" id="CHEBI:37563"/>
    </ligand>
</feature>
<evidence type="ECO:0000256" key="9">
    <source>
        <dbReference type="ARBA" id="ARBA00022842"/>
    </source>
</evidence>
<dbReference type="GO" id="GO:0000049">
    <property type="term" value="F:tRNA binding"/>
    <property type="evidence" value="ECO:0007669"/>
    <property type="project" value="UniProtKB-UniRule"/>
</dbReference>
<dbReference type="Gene3D" id="1.10.3090.10">
    <property type="entry name" value="cca-adding enzyme, domain 2"/>
    <property type="match status" value="1"/>
</dbReference>
<dbReference type="GO" id="GO:0042245">
    <property type="term" value="P:RNA repair"/>
    <property type="evidence" value="ECO:0007669"/>
    <property type="project" value="UniProtKB-KW"/>
</dbReference>
<evidence type="ECO:0000256" key="1">
    <source>
        <dbReference type="ARBA" id="ARBA00001946"/>
    </source>
</evidence>
<comment type="miscellaneous">
    <text evidence="11">A single active site specifically recognizes both ATP and CTP and is responsible for their addition.</text>
</comment>
<proteinExistence type="inferred from homology"/>
<dbReference type="GO" id="GO:0001680">
    <property type="term" value="P:tRNA 3'-terminal CCA addition"/>
    <property type="evidence" value="ECO:0007669"/>
    <property type="project" value="UniProtKB-UniRule"/>
</dbReference>
<dbReference type="EC" id="2.7.7.72" evidence="11"/>
<dbReference type="GO" id="GO:0005524">
    <property type="term" value="F:ATP binding"/>
    <property type="evidence" value="ECO:0007669"/>
    <property type="project" value="UniProtKB-UniRule"/>
</dbReference>
<dbReference type="GO" id="GO:0160016">
    <property type="term" value="F:CCACCA tRNA nucleotidyltransferase activity"/>
    <property type="evidence" value="ECO:0007669"/>
    <property type="project" value="RHEA"/>
</dbReference>
<dbReference type="NCBIfam" id="NF008137">
    <property type="entry name" value="PRK10885.1"/>
    <property type="match status" value="1"/>
</dbReference>
<feature type="domain" description="tRNA nucleotidyltransferase/poly(A) polymerase RNA and SrmB- binding" evidence="13">
    <location>
        <begin position="149"/>
        <end position="211"/>
    </location>
</feature>
<feature type="binding site" evidence="11">
    <location>
        <position position="91"/>
    </location>
    <ligand>
        <name>CTP</name>
        <dbReference type="ChEBI" id="CHEBI:37563"/>
    </ligand>
</feature>
<dbReference type="PANTHER" id="PTHR47545:SF1">
    <property type="entry name" value="MULTIFUNCTIONAL CCA PROTEIN"/>
    <property type="match status" value="1"/>
</dbReference>
<feature type="binding site" evidence="11">
    <location>
        <position position="140"/>
    </location>
    <ligand>
        <name>CTP</name>
        <dbReference type="ChEBI" id="CHEBI:37563"/>
    </ligand>
</feature>
<evidence type="ECO:0000256" key="11">
    <source>
        <dbReference type="HAMAP-Rule" id="MF_01262"/>
    </source>
</evidence>
<evidence type="ECO:0000256" key="10">
    <source>
        <dbReference type="ARBA" id="ARBA00022884"/>
    </source>
</evidence>
<feature type="binding site" evidence="11">
    <location>
        <position position="21"/>
    </location>
    <ligand>
        <name>Mg(2+)</name>
        <dbReference type="ChEBI" id="CHEBI:18420"/>
    </ligand>
</feature>
<dbReference type="OrthoDB" id="9805698at2"/>
<keyword evidence="8 11" id="KW-0067">ATP-binding</keyword>
<feature type="binding site" evidence="11">
    <location>
        <position position="137"/>
    </location>
    <ligand>
        <name>ATP</name>
        <dbReference type="ChEBI" id="CHEBI:30616"/>
    </ligand>
</feature>
<reference evidence="14 15" key="1">
    <citation type="submission" date="2019-02" db="EMBL/GenBank/DDBJ databases">
        <authorList>
            <person name="Manzano-Marin A."/>
            <person name="Manzano-Marin A."/>
        </authorList>
    </citation>
    <scope>NUCLEOTIDE SEQUENCE [LARGE SCALE GENOMIC DNA]</scope>
    <source>
        <strain evidence="14 15">BuCisplendens</strain>
    </source>
</reference>
<feature type="binding site" evidence="11">
    <location>
        <position position="23"/>
    </location>
    <ligand>
        <name>Mg(2+)</name>
        <dbReference type="ChEBI" id="CHEBI:18420"/>
    </ligand>
</feature>
<dbReference type="InterPro" id="IPR012006">
    <property type="entry name" value="CCA_bact"/>
</dbReference>
<keyword evidence="3 11" id="KW-0819">tRNA processing</keyword>
<dbReference type="HAMAP" id="MF_01262">
    <property type="entry name" value="CCA_bact_type2"/>
    <property type="match status" value="1"/>
</dbReference>